<dbReference type="Pfam" id="PF07852">
    <property type="entry name" value="DUF1642"/>
    <property type="match status" value="1"/>
</dbReference>
<evidence type="ECO:0000313" key="1">
    <source>
        <dbReference type="EMBL" id="AFN39988.1"/>
    </source>
</evidence>
<dbReference type="KEGG" id="vg:16187251"/>
<dbReference type="OrthoDB" id="9085at10239"/>
<name>R4IBV9_9CAUD</name>
<dbReference type="GeneID" id="16187251"/>
<dbReference type="Proteomes" id="UP000201600">
    <property type="component" value="Segment"/>
</dbReference>
<organism evidence="1 2">
    <name type="scientific">Listeria phage LP-030-2</name>
    <dbReference type="NCBI Taxonomy" id="1173743"/>
    <lineage>
        <taxon>Viruses</taxon>
        <taxon>Duplodnaviria</taxon>
        <taxon>Heunggongvirae</taxon>
        <taxon>Uroviricota</taxon>
        <taxon>Caudoviricetes</taxon>
        <taxon>Psavirus</taxon>
        <taxon>Psavirus LP302</taxon>
    </lineage>
</organism>
<dbReference type="EMBL" id="JX120799">
    <property type="protein sequence ID" value="AFN39988.1"/>
    <property type="molecule type" value="Genomic_DNA"/>
</dbReference>
<accession>R4IBV9</accession>
<proteinExistence type="predicted"/>
<reference evidence="1 2" key="1">
    <citation type="journal article" date="2014" name="Appl. Environ. Microbiol.">
        <title>Comparative genomic and morphological analysis of Listeria phages isolated from farm environments.</title>
        <authorList>
            <person name="Denes T."/>
            <person name="Vongkamjan K."/>
            <person name="Ackermann H.W."/>
            <person name="Moreno Switt A.I."/>
            <person name="Wiedmann M."/>
            <person name="den Bakker H.C."/>
        </authorList>
    </citation>
    <scope>NUCLEOTIDE SEQUENCE [LARGE SCALE GENOMIC DNA]</scope>
</reference>
<protein>
    <submittedName>
        <fullName evidence="1">DUF1642 domain containing protein</fullName>
    </submittedName>
</protein>
<keyword evidence="2" id="KW-1185">Reference proteome</keyword>
<evidence type="ECO:0000313" key="2">
    <source>
        <dbReference type="Proteomes" id="UP000201600"/>
    </source>
</evidence>
<sequence length="91" mass="10841">MKKITKEYVKGTKSYKQLTGEVSPTVPGCVAKWFEENKTDLEVSIWRYIYNFDAHEEEPTDFYNFMNSYDNKPVETLIMMQCGYYIEKEVE</sequence>
<dbReference type="InterPro" id="IPR012865">
    <property type="entry name" value="DUF1642"/>
</dbReference>
<gene>
    <name evidence="1" type="ORF">LP030nr2_050</name>
</gene>
<dbReference type="RefSeq" id="YP_008126746.1">
    <property type="nucleotide sequence ID" value="NC_021539.2"/>
</dbReference>